<evidence type="ECO:0000259" key="2">
    <source>
        <dbReference type="Pfam" id="PF11740"/>
    </source>
</evidence>
<dbReference type="RefSeq" id="WP_316027301.1">
    <property type="nucleotide sequence ID" value="NZ_JAWDIO010000002.1"/>
</dbReference>
<feature type="coiled-coil region" evidence="1">
    <location>
        <begin position="104"/>
        <end position="204"/>
    </location>
</feature>
<dbReference type="Pfam" id="PF11740">
    <property type="entry name" value="KfrA_N"/>
    <property type="match status" value="1"/>
</dbReference>
<evidence type="ECO:0000313" key="4">
    <source>
        <dbReference type="Proteomes" id="UP001247805"/>
    </source>
</evidence>
<keyword evidence="1" id="KW-0175">Coiled coil</keyword>
<accession>A0ABU3T0J5</accession>
<evidence type="ECO:0000313" key="3">
    <source>
        <dbReference type="EMBL" id="MDU0355779.1"/>
    </source>
</evidence>
<protein>
    <submittedName>
        <fullName evidence="3">DNA-binding protein</fullName>
    </submittedName>
</protein>
<dbReference type="EMBL" id="JAWDIO010000002">
    <property type="protein sequence ID" value="MDU0355779.1"/>
    <property type="molecule type" value="Genomic_DNA"/>
</dbReference>
<feature type="domain" description="KfrA N-terminal DNA-binding" evidence="2">
    <location>
        <begin position="10"/>
        <end position="126"/>
    </location>
</feature>
<evidence type="ECO:0000256" key="1">
    <source>
        <dbReference type="SAM" id="Coils"/>
    </source>
</evidence>
<keyword evidence="4" id="KW-1185">Reference proteome</keyword>
<dbReference type="GO" id="GO:0003677">
    <property type="term" value="F:DNA binding"/>
    <property type="evidence" value="ECO:0007669"/>
    <property type="project" value="UniProtKB-KW"/>
</dbReference>
<dbReference type="Proteomes" id="UP001247805">
    <property type="component" value="Unassembled WGS sequence"/>
</dbReference>
<keyword evidence="3" id="KW-0238">DNA-binding</keyword>
<organism evidence="3 4">
    <name type="scientific">Paraglaciecola aquimarina</name>
    <dbReference type="NCBI Taxonomy" id="1235557"/>
    <lineage>
        <taxon>Bacteria</taxon>
        <taxon>Pseudomonadati</taxon>
        <taxon>Pseudomonadota</taxon>
        <taxon>Gammaproteobacteria</taxon>
        <taxon>Alteromonadales</taxon>
        <taxon>Alteromonadaceae</taxon>
        <taxon>Paraglaciecola</taxon>
    </lineage>
</organism>
<proteinExistence type="predicted"/>
<comment type="caution">
    <text evidence="3">The sequence shown here is derived from an EMBL/GenBank/DDBJ whole genome shotgun (WGS) entry which is preliminary data.</text>
</comment>
<dbReference type="InterPro" id="IPR021104">
    <property type="entry name" value="KfrA_DNA-bd_N"/>
</dbReference>
<gene>
    <name evidence="3" type="ORF">RS130_19505</name>
</gene>
<name>A0ABU3T0J5_9ALTE</name>
<dbReference type="Gene3D" id="1.10.287.1490">
    <property type="match status" value="1"/>
</dbReference>
<sequence>MGRVAEYSVEQIVDAGRSIEALEKRVTPFAIREQLGGGSPERIKEIWEQHLNQLKSENITELPNDEVELPTEIQDALEKNLKTASKQLISLTNGTFKVAMQVAEKRVKSTIDDFNNKIEELKEVEQDAFRAMGVSDRKIDDLQTEISTLNQRNEQHVAENSKLTGQLESLKERIVQLEAKEAEYSALQREFGKLEGQLEILKSS</sequence>
<dbReference type="SUPFAM" id="SSF90257">
    <property type="entry name" value="Myosin rod fragments"/>
    <property type="match status" value="1"/>
</dbReference>
<reference evidence="3 4" key="1">
    <citation type="submission" date="2023-10" db="EMBL/GenBank/DDBJ databases">
        <title>Glaciecola aquimarina strain GGW-M5 nov., isolated from a coastal seawater.</title>
        <authorList>
            <person name="Bayburt H."/>
            <person name="Kim J.M."/>
            <person name="Choi B.J."/>
            <person name="Jeon C.O."/>
        </authorList>
    </citation>
    <scope>NUCLEOTIDE SEQUENCE [LARGE SCALE GENOMIC DNA]</scope>
    <source>
        <strain evidence="3 4">KCTC 32108</strain>
    </source>
</reference>